<reference evidence="2" key="1">
    <citation type="journal article" date="2019" name="Int. J. Syst. Evol. Microbiol.">
        <title>The Global Catalogue of Microorganisms (GCM) 10K type strain sequencing project: providing services to taxonomists for standard genome sequencing and annotation.</title>
        <authorList>
            <consortium name="The Broad Institute Genomics Platform"/>
            <consortium name="The Broad Institute Genome Sequencing Center for Infectious Disease"/>
            <person name="Wu L."/>
            <person name="Ma J."/>
        </authorList>
    </citation>
    <scope>NUCLEOTIDE SEQUENCE [LARGE SCALE GENOMIC DNA]</scope>
    <source>
        <strain evidence="2">CCUG 60523</strain>
    </source>
</reference>
<dbReference type="Pfam" id="PF02620">
    <property type="entry name" value="YceD"/>
    <property type="match status" value="1"/>
</dbReference>
<accession>A0ABV8AXC5</accession>
<evidence type="ECO:0000313" key="2">
    <source>
        <dbReference type="Proteomes" id="UP001595805"/>
    </source>
</evidence>
<dbReference type="RefSeq" id="WP_377906927.1">
    <property type="nucleotide sequence ID" value="NZ_JBHRZS010000007.1"/>
</dbReference>
<evidence type="ECO:0000313" key="1">
    <source>
        <dbReference type="EMBL" id="MFC3881580.1"/>
    </source>
</evidence>
<dbReference type="InterPro" id="IPR003772">
    <property type="entry name" value="YceD"/>
</dbReference>
<organism evidence="1 2">
    <name type="scientific">Algoriphagus namhaensis</name>
    <dbReference type="NCBI Taxonomy" id="915353"/>
    <lineage>
        <taxon>Bacteria</taxon>
        <taxon>Pseudomonadati</taxon>
        <taxon>Bacteroidota</taxon>
        <taxon>Cytophagia</taxon>
        <taxon>Cytophagales</taxon>
        <taxon>Cyclobacteriaceae</taxon>
        <taxon>Algoriphagus</taxon>
    </lineage>
</organism>
<name>A0ABV8AXC5_9BACT</name>
<keyword evidence="2" id="KW-1185">Reference proteome</keyword>
<dbReference type="Proteomes" id="UP001595805">
    <property type="component" value="Unassembled WGS sequence"/>
</dbReference>
<protein>
    <submittedName>
        <fullName evidence="1">YceD family protein</fullName>
    </submittedName>
</protein>
<dbReference type="EMBL" id="JBHRZS010000007">
    <property type="protein sequence ID" value="MFC3881580.1"/>
    <property type="molecule type" value="Genomic_DNA"/>
</dbReference>
<gene>
    <name evidence="1" type="ORF">ACFOSV_15400</name>
</gene>
<proteinExistence type="predicted"/>
<sequence>MDKFFRTFDIEVIKYNVGVHEIDFTIDDQFFSHFEDNEIVDKGDLAVRVKMDIGANLIEVDFEINGQVELTCDRSLEKFDYPLDIQQTMIYKFGGEEKEINEDVYMITRDTPSINIAQLLYEFILLAIPTKRIHPDYKNELDNDDPEIQGGFIIIERDEENEISEEEQIDPRWASLKNLKK</sequence>
<comment type="caution">
    <text evidence="1">The sequence shown here is derived from an EMBL/GenBank/DDBJ whole genome shotgun (WGS) entry which is preliminary data.</text>
</comment>